<dbReference type="EMBL" id="WSZM01000232">
    <property type="protein sequence ID" value="KAF4037787.1"/>
    <property type="molecule type" value="Genomic_DNA"/>
</dbReference>
<feature type="region of interest" description="Disordered" evidence="1">
    <location>
        <begin position="120"/>
        <end position="144"/>
    </location>
</feature>
<dbReference type="InterPro" id="IPR006461">
    <property type="entry name" value="PLAC_motif_containing"/>
</dbReference>
<keyword evidence="2" id="KW-1133">Transmembrane helix</keyword>
<keyword evidence="2" id="KW-0812">Transmembrane</keyword>
<organism evidence="3 5">
    <name type="scientific">Phytophthora infestans</name>
    <name type="common">Potato late blight agent</name>
    <name type="synonym">Botrytis infestans</name>
    <dbReference type="NCBI Taxonomy" id="4787"/>
    <lineage>
        <taxon>Eukaryota</taxon>
        <taxon>Sar</taxon>
        <taxon>Stramenopiles</taxon>
        <taxon>Oomycota</taxon>
        <taxon>Peronosporomycetes</taxon>
        <taxon>Peronosporales</taxon>
        <taxon>Peronosporaceae</taxon>
        <taxon>Phytophthora</taxon>
    </lineage>
</organism>
<evidence type="ECO:0000256" key="1">
    <source>
        <dbReference type="SAM" id="MobiDB-lite"/>
    </source>
</evidence>
<evidence type="ECO:0000256" key="2">
    <source>
        <dbReference type="SAM" id="Phobius"/>
    </source>
</evidence>
<dbReference type="AlphaFoldDB" id="A0A833SPY2"/>
<dbReference type="Pfam" id="PF04749">
    <property type="entry name" value="PLAC8"/>
    <property type="match status" value="1"/>
</dbReference>
<sequence length="239" mass="25764">MSKSAAAYTQARDPTAMPPKQVPTLPVIKIVFDANPPRPVRREPAQPRPLSSSRSTWNASICDCCCSVAPTYCCVVTCCPCTTIASVKESLSGGYERTLLYFGGLALGFLISVGFAASNSSDKSTDVPVGPRPSSPSESSQAEDSGHSTMWQAFAALFLITFLLGVWRLRTQTRHSLGIQGSQLNDCLSSFCCCFCVISQLHLELKCQHSEPATPSRQTRRGQDSNLTSVDTLAPYAVM</sequence>
<accession>A0A833SPY2</accession>
<feature type="transmembrane region" description="Helical" evidence="2">
    <location>
        <begin position="149"/>
        <end position="167"/>
    </location>
</feature>
<keyword evidence="5" id="KW-1185">Reference proteome</keyword>
<protein>
    <submittedName>
        <fullName evidence="3">PLAC8 family</fullName>
    </submittedName>
</protein>
<dbReference type="EMBL" id="JAACNO010000648">
    <property type="protein sequence ID" value="KAF4146033.1"/>
    <property type="molecule type" value="Genomic_DNA"/>
</dbReference>
<dbReference type="NCBIfam" id="TIGR01571">
    <property type="entry name" value="A_thal_Cys_rich"/>
    <property type="match status" value="1"/>
</dbReference>
<proteinExistence type="predicted"/>
<feature type="transmembrane region" description="Helical" evidence="2">
    <location>
        <begin position="98"/>
        <end position="117"/>
    </location>
</feature>
<evidence type="ECO:0000313" key="5">
    <source>
        <dbReference type="Proteomes" id="UP000602510"/>
    </source>
</evidence>
<feature type="region of interest" description="Disordered" evidence="1">
    <location>
        <begin position="36"/>
        <end position="55"/>
    </location>
</feature>
<evidence type="ECO:0000313" key="3">
    <source>
        <dbReference type="EMBL" id="KAF4037787.1"/>
    </source>
</evidence>
<name>A0A833SPY2_PHYIN</name>
<evidence type="ECO:0000313" key="4">
    <source>
        <dbReference type="EMBL" id="KAF4146033.1"/>
    </source>
</evidence>
<keyword evidence="2" id="KW-0472">Membrane</keyword>
<dbReference type="Proteomes" id="UP000704712">
    <property type="component" value="Unassembled WGS sequence"/>
</dbReference>
<comment type="caution">
    <text evidence="3">The sequence shown here is derived from an EMBL/GenBank/DDBJ whole genome shotgun (WGS) entry which is preliminary data.</text>
</comment>
<dbReference type="PANTHER" id="PTHR15907">
    <property type="entry name" value="DUF614 FAMILY PROTEIN-RELATED"/>
    <property type="match status" value="1"/>
</dbReference>
<dbReference type="Proteomes" id="UP000602510">
    <property type="component" value="Unassembled WGS sequence"/>
</dbReference>
<gene>
    <name evidence="3" type="ORF">GN244_ATG10115</name>
    <name evidence="4" type="ORF">GN958_ATG04699</name>
</gene>
<reference evidence="3" key="1">
    <citation type="submission" date="2020-04" db="EMBL/GenBank/DDBJ databases">
        <title>Hybrid Assembly of Korean Phytophthora infestans isolates.</title>
        <authorList>
            <person name="Prokchorchik M."/>
            <person name="Lee Y."/>
            <person name="Seo J."/>
            <person name="Cho J.-H."/>
            <person name="Park Y.-E."/>
            <person name="Jang D.-C."/>
            <person name="Im J.-S."/>
            <person name="Choi J.-G."/>
            <person name="Park H.-J."/>
            <person name="Lee G.-B."/>
            <person name="Lee Y.-G."/>
            <person name="Hong S.-Y."/>
            <person name="Cho K."/>
            <person name="Sohn K.H."/>
        </authorList>
    </citation>
    <scope>NUCLEOTIDE SEQUENCE</scope>
    <source>
        <strain evidence="3">KR_1_A1</strain>
        <strain evidence="4">KR_2_A2</strain>
    </source>
</reference>
<feature type="region of interest" description="Disordered" evidence="1">
    <location>
        <begin position="1"/>
        <end position="21"/>
    </location>
</feature>